<dbReference type="RefSeq" id="WP_109731049.1">
    <property type="nucleotide sequence ID" value="NZ_BAAACK010000018.1"/>
</dbReference>
<sequence length="239" mass="27665">MARKKVVLVIVEGLSDDTALGLALSQVFDKDSIYVHIMRGDITTRTGVNSQNIVSKIGKEVTFYAKSQHYKPSDFKQIIHIVDTDGAYIPDDNIIEKEDCLDIQYEDDGIYTNNKARTAIRNQQKRENLYRLRSCGTIWKVPYRVYYMSCNLDHVLYDKQNSTDEEKENDAYAFAKKYKNKVEEFEEFICKSGFSVTGDYKESWEYIEKDLNSVNRYTNLCICIENELGNRMAGNEGED</sequence>
<organism evidence="1 2">
    <name type="scientific">Faecalicatena orotica</name>
    <dbReference type="NCBI Taxonomy" id="1544"/>
    <lineage>
        <taxon>Bacteria</taxon>
        <taxon>Bacillati</taxon>
        <taxon>Bacillota</taxon>
        <taxon>Clostridia</taxon>
        <taxon>Lachnospirales</taxon>
        <taxon>Lachnospiraceae</taxon>
        <taxon>Faecalicatena</taxon>
    </lineage>
</organism>
<dbReference type="OrthoDB" id="2110614at2"/>
<evidence type="ECO:0000313" key="2">
    <source>
        <dbReference type="Proteomes" id="UP000245845"/>
    </source>
</evidence>
<dbReference type="EMBL" id="QGDL01000005">
    <property type="protein sequence ID" value="PWJ29920.1"/>
    <property type="molecule type" value="Genomic_DNA"/>
</dbReference>
<proteinExistence type="predicted"/>
<evidence type="ECO:0000313" key="1">
    <source>
        <dbReference type="EMBL" id="PWJ29920.1"/>
    </source>
</evidence>
<name>A0A2Y9BIW8_9FIRM</name>
<keyword evidence="2" id="KW-1185">Reference proteome</keyword>
<dbReference type="AlphaFoldDB" id="A0A2Y9BIW8"/>
<protein>
    <submittedName>
        <fullName evidence="1">Uncharacterized protein</fullName>
    </submittedName>
</protein>
<gene>
    <name evidence="1" type="ORF">A8806_105223</name>
</gene>
<comment type="caution">
    <text evidence="1">The sequence shown here is derived from an EMBL/GenBank/DDBJ whole genome shotgun (WGS) entry which is preliminary data.</text>
</comment>
<dbReference type="Proteomes" id="UP000245845">
    <property type="component" value="Unassembled WGS sequence"/>
</dbReference>
<reference evidence="1 2" key="1">
    <citation type="submission" date="2018-05" db="EMBL/GenBank/DDBJ databases">
        <title>The Hungate 1000. A catalogue of reference genomes from the rumen microbiome.</title>
        <authorList>
            <person name="Kelly W."/>
        </authorList>
    </citation>
    <scope>NUCLEOTIDE SEQUENCE [LARGE SCALE GENOMIC DNA]</scope>
    <source>
        <strain evidence="1 2">NLAE-zl-C242</strain>
    </source>
</reference>
<accession>A0A2Y9BIW8</accession>